<dbReference type="GO" id="GO:0006508">
    <property type="term" value="P:proteolysis"/>
    <property type="evidence" value="ECO:0007669"/>
    <property type="project" value="InterPro"/>
</dbReference>
<comment type="similarity">
    <text evidence="1">Belongs to the peptidase S33 family.</text>
</comment>
<dbReference type="SUPFAM" id="SSF53474">
    <property type="entry name" value="alpha/beta-Hydrolases"/>
    <property type="match status" value="1"/>
</dbReference>
<proteinExistence type="inferred from homology"/>
<feature type="domain" description="AB hydrolase-1" evidence="3">
    <location>
        <begin position="27"/>
        <end position="121"/>
    </location>
</feature>
<dbReference type="Proteomes" id="UP001165427">
    <property type="component" value="Unassembled WGS sequence"/>
</dbReference>
<dbReference type="EMBL" id="JALJRB010000004">
    <property type="protein sequence ID" value="MCJ8500129.1"/>
    <property type="molecule type" value="Genomic_DNA"/>
</dbReference>
<dbReference type="InterPro" id="IPR050266">
    <property type="entry name" value="AB_hydrolase_sf"/>
</dbReference>
<keyword evidence="5" id="KW-1185">Reference proteome</keyword>
<organism evidence="4 5">
    <name type="scientific">Desulfatitalea alkaliphila</name>
    <dbReference type="NCBI Taxonomy" id="2929485"/>
    <lineage>
        <taxon>Bacteria</taxon>
        <taxon>Pseudomonadati</taxon>
        <taxon>Thermodesulfobacteriota</taxon>
        <taxon>Desulfobacteria</taxon>
        <taxon>Desulfobacterales</taxon>
        <taxon>Desulfosarcinaceae</taxon>
        <taxon>Desulfatitalea</taxon>
    </lineage>
</organism>
<sequence length="293" mass="32854">MNKKSNMMKQPGWKEGRRIRFHGDHGPLVIRLHGGPAAFGSAVPLAQGLSKGFRVIEPWQRPSGDRPLTVAIHIEDLHNLILSRFNGEKPALVGSSWGAMLALAYAAEHSDSINAIVLVGCGTFDKASRNVIVQRRTQKIADYISKHPEYKADLQLDIGAQMMKWHGMTDAYEPLAIDNEPQESEPFDMQGHTETWQDMVRCQEACIYPQSFSSVKVPAIMLHGADDPHPGTMIRDTLKRYIPHLGYHEFPRCGHDPEIEKYAKDDFFAVLRNWLKKHLSSTSGAQQGHRGDA</sequence>
<dbReference type="PRINTS" id="PR00793">
    <property type="entry name" value="PROAMNOPTASE"/>
</dbReference>
<dbReference type="AlphaFoldDB" id="A0AA41UII4"/>
<dbReference type="GO" id="GO:0008233">
    <property type="term" value="F:peptidase activity"/>
    <property type="evidence" value="ECO:0007669"/>
    <property type="project" value="InterPro"/>
</dbReference>
<dbReference type="PANTHER" id="PTHR43798:SF33">
    <property type="entry name" value="HYDROLASE, PUTATIVE (AFU_ORTHOLOGUE AFUA_2G14860)-RELATED"/>
    <property type="match status" value="1"/>
</dbReference>
<evidence type="ECO:0000259" key="3">
    <source>
        <dbReference type="Pfam" id="PF00561"/>
    </source>
</evidence>
<accession>A0AA41UII4</accession>
<dbReference type="Gene3D" id="3.40.50.1820">
    <property type="entry name" value="alpha/beta hydrolase"/>
    <property type="match status" value="1"/>
</dbReference>
<dbReference type="RefSeq" id="WP_246903924.1">
    <property type="nucleotide sequence ID" value="NZ_JALJRB010000004.1"/>
</dbReference>
<dbReference type="Pfam" id="PF00561">
    <property type="entry name" value="Abhydrolase_1"/>
    <property type="match status" value="1"/>
</dbReference>
<evidence type="ECO:0000256" key="2">
    <source>
        <dbReference type="ARBA" id="ARBA00022801"/>
    </source>
</evidence>
<protein>
    <submittedName>
        <fullName evidence="4">Alpha/beta hydrolase</fullName>
    </submittedName>
</protein>
<dbReference type="InterPro" id="IPR002410">
    <property type="entry name" value="Peptidase_S33"/>
</dbReference>
<evidence type="ECO:0000313" key="4">
    <source>
        <dbReference type="EMBL" id="MCJ8500129.1"/>
    </source>
</evidence>
<gene>
    <name evidence="4" type="ORF">MRX98_06045</name>
</gene>
<dbReference type="GO" id="GO:0016020">
    <property type="term" value="C:membrane"/>
    <property type="evidence" value="ECO:0007669"/>
    <property type="project" value="TreeGrafter"/>
</dbReference>
<evidence type="ECO:0000313" key="5">
    <source>
        <dbReference type="Proteomes" id="UP001165427"/>
    </source>
</evidence>
<reference evidence="4" key="1">
    <citation type="submission" date="2022-04" db="EMBL/GenBank/DDBJ databases">
        <title>Desulfatitalea alkaliphila sp. nov., a novel anaerobic sulfate-reducing bacterium isolated from terrestrial mud volcano, Taman Peninsula, Russia.</title>
        <authorList>
            <person name="Khomyakova M.A."/>
            <person name="Merkel A.Y."/>
            <person name="Slobodkin A.I."/>
        </authorList>
    </citation>
    <scope>NUCLEOTIDE SEQUENCE</scope>
    <source>
        <strain evidence="4">M08but</strain>
    </source>
</reference>
<name>A0AA41UII4_9BACT</name>
<comment type="caution">
    <text evidence="4">The sequence shown here is derived from an EMBL/GenBank/DDBJ whole genome shotgun (WGS) entry which is preliminary data.</text>
</comment>
<evidence type="ECO:0000256" key="1">
    <source>
        <dbReference type="ARBA" id="ARBA00010088"/>
    </source>
</evidence>
<dbReference type="PANTHER" id="PTHR43798">
    <property type="entry name" value="MONOACYLGLYCEROL LIPASE"/>
    <property type="match status" value="1"/>
</dbReference>
<keyword evidence="2 4" id="KW-0378">Hydrolase</keyword>
<dbReference type="InterPro" id="IPR000073">
    <property type="entry name" value="AB_hydrolase_1"/>
</dbReference>
<dbReference type="InterPro" id="IPR029058">
    <property type="entry name" value="AB_hydrolase_fold"/>
</dbReference>